<dbReference type="InterPro" id="IPR019999">
    <property type="entry name" value="Anth_synth_I-like"/>
</dbReference>
<sequence>MSFQTRLLSSSKSTNSVSDIPNLSLFNQHNSQRYPFLLTSSADKKNNTQYDILMACPQHSLTLNADKTLRCTDESLTISTSFFETLENFYQKNKVEPFANKNNLPFTGGWFVYLAYEMAEEIEPCLSLPSLPASQPLAVAVRCPAAIIFDKKNKQCFVMTETKYAYLLDEIEQDFLAVQKSSAELTTQHKKIALKSLVEADDNLYLQQVEKIKQYIVDGDIFQANLSRQWQAVLKQDVSDATLFSTLSKQNPSSFAAMACLQNMTVISSSPERLVSLKNGIVETRPIAGTRRRDENQQSDNALAKELLSHPKEQAEHIMLIDLERNDLGRVCRPGSIEVNELMVLESWQHVHHIVSNVRGELASNKSPVDVLRAVFPGGTITGCPKVRCMEILAEMEQQARGAYTGSLGYINNDGSMDFNILIRTMVRDKKSNQITFRAGGGIVSDSVAEKELDETRAKAKGMLKIFQ</sequence>
<dbReference type="PANTHER" id="PTHR11236">
    <property type="entry name" value="AMINOBENZOATE/ANTHRANILATE SYNTHASE"/>
    <property type="match status" value="1"/>
</dbReference>
<dbReference type="Pfam" id="PF00425">
    <property type="entry name" value="Chorismate_bind"/>
    <property type="match status" value="1"/>
</dbReference>
<feature type="domain" description="Anthranilate synthase component I N-terminal" evidence="2">
    <location>
        <begin position="23"/>
        <end position="158"/>
    </location>
</feature>
<organism evidence="3">
    <name type="scientific">hydrothermal vent metagenome</name>
    <dbReference type="NCBI Taxonomy" id="652676"/>
    <lineage>
        <taxon>unclassified sequences</taxon>
        <taxon>metagenomes</taxon>
        <taxon>ecological metagenomes</taxon>
    </lineage>
</organism>
<dbReference type="PANTHER" id="PTHR11236:SF9">
    <property type="entry name" value="ANTHRANILATE SYNTHASE COMPONENT 1"/>
    <property type="match status" value="1"/>
</dbReference>
<proteinExistence type="predicted"/>
<reference evidence="3" key="1">
    <citation type="submission" date="2018-06" db="EMBL/GenBank/DDBJ databases">
        <authorList>
            <person name="Zhirakovskaya E."/>
        </authorList>
    </citation>
    <scope>NUCLEOTIDE SEQUENCE</scope>
</reference>
<dbReference type="InterPro" id="IPR005801">
    <property type="entry name" value="ADC_synthase"/>
</dbReference>
<dbReference type="GO" id="GO:0000162">
    <property type="term" value="P:L-tryptophan biosynthetic process"/>
    <property type="evidence" value="ECO:0007669"/>
    <property type="project" value="TreeGrafter"/>
</dbReference>
<gene>
    <name evidence="3" type="ORF">MNBD_GAMMA06-2159</name>
</gene>
<dbReference type="GO" id="GO:0046820">
    <property type="term" value="F:4-amino-4-deoxychorismate synthase activity"/>
    <property type="evidence" value="ECO:0007669"/>
    <property type="project" value="UniProtKB-EC"/>
</dbReference>
<accession>A0A3B0WAF4</accession>
<dbReference type="EMBL" id="UOFD01000054">
    <property type="protein sequence ID" value="VAW52915.1"/>
    <property type="molecule type" value="Genomic_DNA"/>
</dbReference>
<protein>
    <submittedName>
        <fullName evidence="3">Para-aminobenzoate synthase, aminase component</fullName>
        <ecNumber evidence="3">2.6.1.85</ecNumber>
    </submittedName>
</protein>
<dbReference type="EC" id="2.6.1.85" evidence="3"/>
<dbReference type="InterPro" id="IPR015890">
    <property type="entry name" value="Chorismate_C"/>
</dbReference>
<evidence type="ECO:0000259" key="2">
    <source>
        <dbReference type="Pfam" id="PF04715"/>
    </source>
</evidence>
<keyword evidence="3" id="KW-0808">Transferase</keyword>
<evidence type="ECO:0000259" key="1">
    <source>
        <dbReference type="Pfam" id="PF00425"/>
    </source>
</evidence>
<keyword evidence="3" id="KW-0032">Aminotransferase</keyword>
<name>A0A3B0WAF4_9ZZZZ</name>
<dbReference type="NCBIfam" id="NF006563">
    <property type="entry name" value="PRK09070.1"/>
    <property type="match status" value="1"/>
</dbReference>
<dbReference type="InterPro" id="IPR006805">
    <property type="entry name" value="Anth_synth_I_N"/>
</dbReference>
<dbReference type="AlphaFoldDB" id="A0A3B0WAF4"/>
<dbReference type="Pfam" id="PF04715">
    <property type="entry name" value="Anth_synt_I_N"/>
    <property type="match status" value="1"/>
</dbReference>
<dbReference type="Gene3D" id="3.60.120.10">
    <property type="entry name" value="Anthranilate synthase"/>
    <property type="match status" value="1"/>
</dbReference>
<dbReference type="PRINTS" id="PR00095">
    <property type="entry name" value="ANTSNTHASEI"/>
</dbReference>
<dbReference type="SUPFAM" id="SSF56322">
    <property type="entry name" value="ADC synthase"/>
    <property type="match status" value="1"/>
</dbReference>
<evidence type="ECO:0000313" key="3">
    <source>
        <dbReference type="EMBL" id="VAW52915.1"/>
    </source>
</evidence>
<feature type="domain" description="Chorismate-utilising enzyme C-terminal" evidence="1">
    <location>
        <begin position="204"/>
        <end position="459"/>
    </location>
</feature>